<dbReference type="RefSeq" id="WP_310925312.1">
    <property type="nucleotide sequence ID" value="NZ_JAMQOP010000003.1"/>
</dbReference>
<dbReference type="Proteomes" id="UP001257060">
    <property type="component" value="Unassembled WGS sequence"/>
</dbReference>
<evidence type="ECO:0008006" key="3">
    <source>
        <dbReference type="Google" id="ProtNLM"/>
    </source>
</evidence>
<evidence type="ECO:0000313" key="2">
    <source>
        <dbReference type="Proteomes" id="UP001257060"/>
    </source>
</evidence>
<reference evidence="1 2" key="1">
    <citation type="submission" date="2022-06" db="EMBL/GenBank/DDBJ databases">
        <title>Halogeometricum sp. a new haloarchaeum isolate from saline soil.</title>
        <authorList>
            <person name="Strakova D."/>
            <person name="Galisteo C."/>
            <person name="Sanchez-Porro C."/>
            <person name="Ventosa A."/>
        </authorList>
    </citation>
    <scope>NUCLEOTIDE SEQUENCE [LARGE SCALE GENOMIC DNA]</scope>
    <source>
        <strain evidence="1 2">S1BR25-6</strain>
    </source>
</reference>
<evidence type="ECO:0000313" key="1">
    <source>
        <dbReference type="EMBL" id="MDS0300412.1"/>
    </source>
</evidence>
<accession>A0ABU2GI01</accession>
<comment type="caution">
    <text evidence="1">The sequence shown here is derived from an EMBL/GenBank/DDBJ whole genome shotgun (WGS) entry which is preliminary data.</text>
</comment>
<protein>
    <recommendedName>
        <fullName evidence="3">Alpha/beta hydrolase</fullName>
    </recommendedName>
</protein>
<proteinExistence type="predicted"/>
<name>A0ABU2GI01_9EURY</name>
<keyword evidence="2" id="KW-1185">Reference proteome</keyword>
<dbReference type="EMBL" id="JAMQOP010000003">
    <property type="protein sequence ID" value="MDS0300412.1"/>
    <property type="molecule type" value="Genomic_DNA"/>
</dbReference>
<organism evidence="1 2">
    <name type="scientific">Halogeometricum salsisoli</name>
    <dbReference type="NCBI Taxonomy" id="2950536"/>
    <lineage>
        <taxon>Archaea</taxon>
        <taxon>Methanobacteriati</taxon>
        <taxon>Methanobacteriota</taxon>
        <taxon>Stenosarchaea group</taxon>
        <taxon>Halobacteria</taxon>
        <taxon>Halobacteriales</taxon>
        <taxon>Haloferacaceae</taxon>
        <taxon>Halogeometricum</taxon>
    </lineage>
</organism>
<gene>
    <name evidence="1" type="ORF">NDI76_16820</name>
</gene>
<sequence>MRETDTLASSARGRLAAAGGGLVRHARSFSRNGRFRPTGLVPVVAPPAPVVVVGRSDRLYDE</sequence>